<feature type="region of interest" description="Disordered" evidence="3">
    <location>
        <begin position="540"/>
        <end position="613"/>
    </location>
</feature>
<dbReference type="PANTHER" id="PTHR24543">
    <property type="entry name" value="MULTICOPPER OXIDASE-RELATED"/>
    <property type="match status" value="1"/>
</dbReference>
<dbReference type="Proteomes" id="UP000515135">
    <property type="component" value="Unplaced"/>
</dbReference>
<dbReference type="PROSITE" id="PS50022">
    <property type="entry name" value="FA58C_3"/>
    <property type="match status" value="2"/>
</dbReference>
<feature type="domain" description="F5/8 type C" evidence="5">
    <location>
        <begin position="225"/>
        <end position="385"/>
    </location>
</feature>
<feature type="domain" description="F5/8 type C" evidence="5">
    <location>
        <begin position="622"/>
        <end position="773"/>
    </location>
</feature>
<evidence type="ECO:0000259" key="5">
    <source>
        <dbReference type="PROSITE" id="PS50022"/>
    </source>
</evidence>
<dbReference type="FunFam" id="2.60.120.260:FF:000229">
    <property type="entry name" value="Uncharacterized protein"/>
    <property type="match status" value="1"/>
</dbReference>
<dbReference type="SMART" id="SM00231">
    <property type="entry name" value="FA58C"/>
    <property type="match status" value="2"/>
</dbReference>
<dbReference type="SUPFAM" id="SSF49785">
    <property type="entry name" value="Galactose-binding domain-like"/>
    <property type="match status" value="2"/>
</dbReference>
<dbReference type="InterPro" id="IPR000421">
    <property type="entry name" value="FA58C"/>
</dbReference>
<dbReference type="AlphaFoldDB" id="A0A6P4ZSU9"/>
<feature type="compositionally biased region" description="Basic and acidic residues" evidence="3">
    <location>
        <begin position="585"/>
        <end position="594"/>
    </location>
</feature>
<dbReference type="CDD" id="cd00057">
    <property type="entry name" value="FA58C"/>
    <property type="match status" value="2"/>
</dbReference>
<feature type="coiled-coil region" evidence="2">
    <location>
        <begin position="448"/>
        <end position="527"/>
    </location>
</feature>
<feature type="region of interest" description="Disordered" evidence="3">
    <location>
        <begin position="236"/>
        <end position="271"/>
    </location>
</feature>
<gene>
    <name evidence="7" type="primary">LOC109481774</name>
</gene>
<name>A0A6P4ZSU9_BRABE</name>
<keyword evidence="4" id="KW-1133">Transmembrane helix</keyword>
<dbReference type="OrthoDB" id="6049633at2759"/>
<feature type="transmembrane region" description="Helical" evidence="4">
    <location>
        <begin position="27"/>
        <end position="47"/>
    </location>
</feature>
<protein>
    <submittedName>
        <fullName evidence="7">Uncharacterized protein LOC109481774</fullName>
    </submittedName>
</protein>
<dbReference type="PANTHER" id="PTHR24543:SF291">
    <property type="entry name" value="SMOKE ALARM, ISOFORM D"/>
    <property type="match status" value="1"/>
</dbReference>
<evidence type="ECO:0000256" key="2">
    <source>
        <dbReference type="SAM" id="Coils"/>
    </source>
</evidence>
<keyword evidence="6" id="KW-1185">Reference proteome</keyword>
<evidence type="ECO:0000313" key="6">
    <source>
        <dbReference type="Proteomes" id="UP000515135"/>
    </source>
</evidence>
<sequence>MSSEKLLSAGEVVGRARRDRPGAARPVAVAVAAGAGVLVVAALVFLAHEVTHVREKSSQEVSQLKDQILTLKERALTMELKQDASAARHNEEASSHQEEVTALKIHLSSLQTQLDNEKADGASLRERLAVLETKFQLKHAEDQNFGNFQEGAGKPNQVGSVPEHNATLRRYRRSPNSVTTPYGAFRGPEGPAGRDGRDGVAGPPGPPGPPGGCGRCEETSCKQTCTAVPLGMESGAIPDDHITASSTHPGCGTNKARLHSQEDSDRSQNGWAGAWCANSPLNTNQWLQVDVGAVTTVAGVITQGRSSVINNLQRVTSYKLRFSRDGSTWSTYLDKLGRERVFSGNSDRDTEVRHLLDPPVTARYVRFWPQTWNVHISMRVEVLGHCMYKHLILTMSSEKLLSAGEVVGRARRDRPGAARPVAVAVAAGAGVLVVAALVFLAHEVKHVREKSSQEVSQLKDQILTLKERALTMELKQDAAARHNEEASSHQEEVTAMKIHLSSLQTQLDNEKADGASLRERLAVLETKFQLKHAEDQKFGNFQEGAGKPNQVGSVPEHNATLRRYRRSPNSVTTPYGAFRGPEGPAGRDGRDGRDGVAGPPGPPGPPGGCGRCEETSCKQRPCTAVPLGMESGVIPDGHITASSTHSNCPTRNARLHSQQSGSARAWCADNPLNTNQWLQVDVGAVTTVAGVITQGRSNYSQWVTSYKLRFSRDGITWSTYLDKLGREKVFPGNSDKDTEVRHLLDPPVTARYVRFWPQTWYRHISMRVEVLGQDCTSD</sequence>
<evidence type="ECO:0000256" key="4">
    <source>
        <dbReference type="SAM" id="Phobius"/>
    </source>
</evidence>
<keyword evidence="2" id="KW-0175">Coiled coil</keyword>
<keyword evidence="4" id="KW-0812">Transmembrane</keyword>
<reference evidence="7" key="1">
    <citation type="submission" date="2025-08" db="UniProtKB">
        <authorList>
            <consortium name="RefSeq"/>
        </authorList>
    </citation>
    <scope>IDENTIFICATION</scope>
    <source>
        <tissue evidence="7">Gonad</tissue>
    </source>
</reference>
<evidence type="ECO:0000313" key="7">
    <source>
        <dbReference type="RefSeq" id="XP_019639923.1"/>
    </source>
</evidence>
<evidence type="ECO:0000256" key="3">
    <source>
        <dbReference type="SAM" id="MobiDB-lite"/>
    </source>
</evidence>
<proteinExistence type="predicted"/>
<dbReference type="GeneID" id="109481774"/>
<dbReference type="PROSITE" id="PS01285">
    <property type="entry name" value="FA58C_1"/>
    <property type="match status" value="2"/>
</dbReference>
<keyword evidence="4" id="KW-0472">Membrane</keyword>
<feature type="transmembrane region" description="Helical" evidence="4">
    <location>
        <begin position="421"/>
        <end position="441"/>
    </location>
</feature>
<dbReference type="Gene3D" id="2.60.120.260">
    <property type="entry name" value="Galactose-binding domain-like"/>
    <property type="match status" value="2"/>
</dbReference>
<accession>A0A6P4ZSU9</accession>
<dbReference type="InterPro" id="IPR008979">
    <property type="entry name" value="Galactose-bd-like_sf"/>
</dbReference>
<dbReference type="FunFam" id="2.60.120.260:FF:000002">
    <property type="entry name" value="Coagulation factor VIII"/>
    <property type="match status" value="1"/>
</dbReference>
<feature type="coiled-coil region" evidence="2">
    <location>
        <begin position="107"/>
        <end position="134"/>
    </location>
</feature>
<dbReference type="KEGG" id="bbel:109481774"/>
<keyword evidence="1" id="KW-1015">Disulfide bond</keyword>
<feature type="region of interest" description="Disordered" evidence="3">
    <location>
        <begin position="146"/>
        <end position="216"/>
    </location>
</feature>
<evidence type="ECO:0000256" key="1">
    <source>
        <dbReference type="ARBA" id="ARBA00023157"/>
    </source>
</evidence>
<dbReference type="RefSeq" id="XP_019639923.1">
    <property type="nucleotide sequence ID" value="XM_019784364.1"/>
</dbReference>
<organism evidence="6 7">
    <name type="scientific">Branchiostoma belcheri</name>
    <name type="common">Amphioxus</name>
    <dbReference type="NCBI Taxonomy" id="7741"/>
    <lineage>
        <taxon>Eukaryota</taxon>
        <taxon>Metazoa</taxon>
        <taxon>Chordata</taxon>
        <taxon>Cephalochordata</taxon>
        <taxon>Leptocardii</taxon>
        <taxon>Amphioxiformes</taxon>
        <taxon>Branchiostomatidae</taxon>
        <taxon>Branchiostoma</taxon>
    </lineage>
</organism>
<dbReference type="Pfam" id="PF00754">
    <property type="entry name" value="F5_F8_type_C"/>
    <property type="match status" value="2"/>
</dbReference>